<comment type="caution">
    <text evidence="1">The sequence shown here is derived from an EMBL/GenBank/DDBJ whole genome shotgun (WGS) entry which is preliminary data.</text>
</comment>
<sequence length="59" mass="6534">MNEQPIPAYLNLVQSLLTCADGEEANLLSQNRELVDEGLVQTMVAVAQQYREAGRENEA</sequence>
<dbReference type="AlphaFoldDB" id="A0A552HJV6"/>
<dbReference type="Proteomes" id="UP000320674">
    <property type="component" value="Unassembled WGS sequence"/>
</dbReference>
<name>A0A552HJV6_MICVR</name>
<evidence type="ECO:0000313" key="1">
    <source>
        <dbReference type="EMBL" id="TRU71462.1"/>
    </source>
</evidence>
<gene>
    <name evidence="1" type="ORF">EWV77_15090</name>
</gene>
<protein>
    <submittedName>
        <fullName evidence="1">Uncharacterized protein</fullName>
    </submittedName>
</protein>
<proteinExistence type="predicted"/>
<organism evidence="1 2">
    <name type="scientific">Microcystis viridis Mv_BB_P_19951000_S68D</name>
    <dbReference type="NCBI Taxonomy" id="2486270"/>
    <lineage>
        <taxon>Bacteria</taxon>
        <taxon>Bacillati</taxon>
        <taxon>Cyanobacteriota</taxon>
        <taxon>Cyanophyceae</taxon>
        <taxon>Oscillatoriophycideae</taxon>
        <taxon>Chroococcales</taxon>
        <taxon>Microcystaceae</taxon>
        <taxon>Microcystis</taxon>
    </lineage>
</organism>
<dbReference type="EMBL" id="SFAZ01000216">
    <property type="protein sequence ID" value="TRU71462.1"/>
    <property type="molecule type" value="Genomic_DNA"/>
</dbReference>
<accession>A0A552HJV6</accession>
<evidence type="ECO:0000313" key="2">
    <source>
        <dbReference type="Proteomes" id="UP000320674"/>
    </source>
</evidence>
<reference evidence="1 2" key="1">
    <citation type="submission" date="2019-01" db="EMBL/GenBank/DDBJ databases">
        <title>Coherence of Microcystis species and biogeography revealed through population genomics.</title>
        <authorList>
            <person name="Perez-Carrascal O.M."/>
            <person name="Terrat Y."/>
            <person name="Giani A."/>
            <person name="Fortin N."/>
            <person name="Tromas N."/>
            <person name="Shapiro B.J."/>
        </authorList>
    </citation>
    <scope>NUCLEOTIDE SEQUENCE [LARGE SCALE GENOMIC DNA]</scope>
    <source>
        <strain evidence="1">Mv_BB_P_19951000_S68D</strain>
    </source>
</reference>